<dbReference type="Gene3D" id="1.10.8.10">
    <property type="entry name" value="DNA helicase RuvA subunit, C-terminal domain"/>
    <property type="match status" value="1"/>
</dbReference>
<keyword evidence="5" id="KW-0496">Mitochondrion</keyword>
<protein>
    <recommendedName>
        <fullName evidence="6">Translation elongation factor EFTs/EF1B dimerisation domain-containing protein</fullName>
    </recommendedName>
</protein>
<dbReference type="GO" id="GO:0003746">
    <property type="term" value="F:translation elongation factor activity"/>
    <property type="evidence" value="ECO:0007669"/>
    <property type="project" value="UniProtKB-KW"/>
</dbReference>
<dbReference type="Gene3D" id="3.30.479.20">
    <property type="entry name" value="Elongation factor Ts, dimerisation domain"/>
    <property type="match status" value="1"/>
</dbReference>
<proteinExistence type="inferred from homology"/>
<evidence type="ECO:0000256" key="5">
    <source>
        <dbReference type="ARBA" id="ARBA00023128"/>
    </source>
</evidence>
<dbReference type="InterPro" id="IPR018101">
    <property type="entry name" value="Transl_elong_Ts_CS"/>
</dbReference>
<evidence type="ECO:0000313" key="8">
    <source>
        <dbReference type="Proteomes" id="UP001162162"/>
    </source>
</evidence>
<comment type="caution">
    <text evidence="7">The sequence shown here is derived from an EMBL/GenBank/DDBJ whole genome shotgun (WGS) entry which is preliminary data.</text>
</comment>
<dbReference type="GO" id="GO:0070125">
    <property type="term" value="P:mitochondrial translational elongation"/>
    <property type="evidence" value="ECO:0007669"/>
    <property type="project" value="TreeGrafter"/>
</dbReference>
<dbReference type="FunFam" id="1.10.8.10:FF:000031">
    <property type="entry name" value="Elongation factor Ts, mitochondrial"/>
    <property type="match status" value="1"/>
</dbReference>
<dbReference type="EMBL" id="JAPWTK010000071">
    <property type="protein sequence ID" value="KAJ8952264.1"/>
    <property type="molecule type" value="Genomic_DNA"/>
</dbReference>
<keyword evidence="3" id="KW-0648">Protein biosynthesis</keyword>
<dbReference type="PROSITE" id="PS01127">
    <property type="entry name" value="EF_TS_2"/>
    <property type="match status" value="1"/>
</dbReference>
<evidence type="ECO:0000256" key="4">
    <source>
        <dbReference type="ARBA" id="ARBA00022946"/>
    </source>
</evidence>
<comment type="similarity">
    <text evidence="1">Belongs to the EF-Ts family.</text>
</comment>
<dbReference type="GO" id="GO:0005739">
    <property type="term" value="C:mitochondrion"/>
    <property type="evidence" value="ECO:0007669"/>
    <property type="project" value="GOC"/>
</dbReference>
<evidence type="ECO:0000313" key="7">
    <source>
        <dbReference type="EMBL" id="KAJ8952264.1"/>
    </source>
</evidence>
<accession>A0AAV8YMZ5</accession>
<organism evidence="7 8">
    <name type="scientific">Aromia moschata</name>
    <dbReference type="NCBI Taxonomy" id="1265417"/>
    <lineage>
        <taxon>Eukaryota</taxon>
        <taxon>Metazoa</taxon>
        <taxon>Ecdysozoa</taxon>
        <taxon>Arthropoda</taxon>
        <taxon>Hexapoda</taxon>
        <taxon>Insecta</taxon>
        <taxon>Pterygota</taxon>
        <taxon>Neoptera</taxon>
        <taxon>Endopterygota</taxon>
        <taxon>Coleoptera</taxon>
        <taxon>Polyphaga</taxon>
        <taxon>Cucujiformia</taxon>
        <taxon>Chrysomeloidea</taxon>
        <taxon>Cerambycidae</taxon>
        <taxon>Cerambycinae</taxon>
        <taxon>Callichromatini</taxon>
        <taxon>Aromia</taxon>
    </lineage>
</organism>
<evidence type="ECO:0000256" key="3">
    <source>
        <dbReference type="ARBA" id="ARBA00022917"/>
    </source>
</evidence>
<dbReference type="InterPro" id="IPR036402">
    <property type="entry name" value="EF-Ts_dimer_sf"/>
</dbReference>
<dbReference type="Pfam" id="PF00889">
    <property type="entry name" value="EF_TS"/>
    <property type="match status" value="1"/>
</dbReference>
<dbReference type="InterPro" id="IPR001816">
    <property type="entry name" value="Transl_elong_EFTs/EF1B"/>
</dbReference>
<feature type="non-terminal residue" evidence="7">
    <location>
        <position position="1"/>
    </location>
</feature>
<dbReference type="PANTHER" id="PTHR11741:SF0">
    <property type="entry name" value="ELONGATION FACTOR TS, MITOCHONDRIAL"/>
    <property type="match status" value="1"/>
</dbReference>
<dbReference type="SUPFAM" id="SSF46934">
    <property type="entry name" value="UBA-like"/>
    <property type="match status" value="1"/>
</dbReference>
<dbReference type="CDD" id="cd14275">
    <property type="entry name" value="UBA_EF-Ts"/>
    <property type="match status" value="1"/>
</dbReference>
<keyword evidence="8" id="KW-1185">Reference proteome</keyword>
<name>A0AAV8YMZ5_9CUCU</name>
<dbReference type="InterPro" id="IPR014039">
    <property type="entry name" value="Transl_elong_EFTs/EF1B_dimer"/>
</dbReference>
<dbReference type="InterPro" id="IPR009060">
    <property type="entry name" value="UBA-like_sf"/>
</dbReference>
<evidence type="ECO:0000259" key="6">
    <source>
        <dbReference type="Pfam" id="PF00889"/>
    </source>
</evidence>
<evidence type="ECO:0000256" key="1">
    <source>
        <dbReference type="ARBA" id="ARBA00005532"/>
    </source>
</evidence>
<keyword evidence="2" id="KW-0251">Elongation factor</keyword>
<dbReference type="Pfam" id="PF25025">
    <property type="entry name" value="EF-Ts_N"/>
    <property type="match status" value="1"/>
</dbReference>
<gene>
    <name evidence="7" type="ORF">NQ318_007431</name>
</gene>
<reference evidence="7" key="1">
    <citation type="journal article" date="2023" name="Insect Mol. Biol.">
        <title>Genome sequencing provides insights into the evolution of gene families encoding plant cell wall-degrading enzymes in longhorned beetles.</title>
        <authorList>
            <person name="Shin N.R."/>
            <person name="Okamura Y."/>
            <person name="Kirsch R."/>
            <person name="Pauchet Y."/>
        </authorList>
    </citation>
    <scope>NUCLEOTIDE SEQUENCE</scope>
    <source>
        <strain evidence="7">AMC_N1</strain>
    </source>
</reference>
<dbReference type="AlphaFoldDB" id="A0AAV8YMZ5"/>
<keyword evidence="4" id="KW-0809">Transit peptide</keyword>
<dbReference type="PANTHER" id="PTHR11741">
    <property type="entry name" value="ELONGATION FACTOR TS"/>
    <property type="match status" value="1"/>
</dbReference>
<evidence type="ECO:0000256" key="2">
    <source>
        <dbReference type="ARBA" id="ARBA00022768"/>
    </source>
</evidence>
<dbReference type="SUPFAM" id="SSF54713">
    <property type="entry name" value="Elongation factor Ts (EF-Ts), dimerisation domain"/>
    <property type="match status" value="1"/>
</dbReference>
<dbReference type="Proteomes" id="UP001162162">
    <property type="component" value="Unassembled WGS sequence"/>
</dbReference>
<sequence length="135" mass="15701">PQQEYRQIFPLNSDKYRCQKSLLATLRKKTGYTFANCKKALEMHDNNLNEAEAWLKEQAQALGWSKATKLEGRQTARSTHEVNCETDFVARNKEFQKIVEETTNTCLEYVKSHQKSQDVITKICLDTEQLKKLKS</sequence>
<feature type="domain" description="Translation elongation factor EFTs/EF1B dimerisation" evidence="6">
    <location>
        <begin position="81"/>
        <end position="112"/>
    </location>
</feature>